<gene>
    <name evidence="3" type="ORF">I6G66_06115</name>
</gene>
<protein>
    <submittedName>
        <fullName evidence="3">Uncharacterized protein</fullName>
    </submittedName>
</protein>
<reference evidence="3 4" key="1">
    <citation type="submission" date="2020-12" db="EMBL/GenBank/DDBJ databases">
        <title>FDA dAtabase for Regulatory Grade micrObial Sequences (FDA-ARGOS): Supporting development and validation of Infectious Disease Dx tests.</title>
        <authorList>
            <person name="Sproer C."/>
            <person name="Gronow S."/>
            <person name="Severitt S."/>
            <person name="Schroder I."/>
            <person name="Tallon L."/>
            <person name="Sadzewicz L."/>
            <person name="Zhao X."/>
            <person name="Boylan J."/>
            <person name="Ott S."/>
            <person name="Bowen H."/>
            <person name="Vavikolanu K."/>
            <person name="Mehta A."/>
            <person name="Aluvathingal J."/>
            <person name="Nadendla S."/>
            <person name="Lowell S."/>
            <person name="Myers T."/>
            <person name="Yan Y."/>
            <person name="Sichtig H."/>
        </authorList>
    </citation>
    <scope>NUCLEOTIDE SEQUENCE [LARGE SCALE GENOMIC DNA]</scope>
    <source>
        <strain evidence="3 4">FDAARGOS_909</strain>
    </source>
</reference>
<evidence type="ECO:0000256" key="1">
    <source>
        <dbReference type="SAM" id="MobiDB-lite"/>
    </source>
</evidence>
<proteinExistence type="predicted"/>
<keyword evidence="2" id="KW-0472">Membrane</keyword>
<name>A0A7T2W0D0_DELAC</name>
<organism evidence="3 4">
    <name type="scientific">Delftia acidovorans</name>
    <name type="common">Pseudomonas acidovorans</name>
    <name type="synonym">Comamonas acidovorans</name>
    <dbReference type="NCBI Taxonomy" id="80866"/>
    <lineage>
        <taxon>Bacteria</taxon>
        <taxon>Pseudomonadati</taxon>
        <taxon>Pseudomonadota</taxon>
        <taxon>Betaproteobacteria</taxon>
        <taxon>Burkholderiales</taxon>
        <taxon>Comamonadaceae</taxon>
        <taxon>Delftia</taxon>
    </lineage>
</organism>
<sequence>MQRVIPTEPFNPDPDARFLREASRPGPVTEPGPAPTPGGWLLLLIVALLTVLVLSACADAGAAQEPVASAADVQRAHSAAQACPPGHAVVWTGPQSMECLRELL</sequence>
<feature type="region of interest" description="Disordered" evidence="1">
    <location>
        <begin position="1"/>
        <end position="34"/>
    </location>
</feature>
<dbReference type="AlphaFoldDB" id="A0A7T2W0D0"/>
<keyword evidence="2" id="KW-0812">Transmembrane</keyword>
<evidence type="ECO:0000313" key="4">
    <source>
        <dbReference type="Proteomes" id="UP000594778"/>
    </source>
</evidence>
<keyword evidence="2" id="KW-1133">Transmembrane helix</keyword>
<accession>A0A7T2W0D0</accession>
<dbReference type="Proteomes" id="UP000594778">
    <property type="component" value="Chromosome"/>
</dbReference>
<feature type="transmembrane region" description="Helical" evidence="2">
    <location>
        <begin position="39"/>
        <end position="58"/>
    </location>
</feature>
<feature type="compositionally biased region" description="Basic and acidic residues" evidence="1">
    <location>
        <begin position="14"/>
        <end position="23"/>
    </location>
</feature>
<dbReference type="EMBL" id="CP065668">
    <property type="protein sequence ID" value="QPS09595.1"/>
    <property type="molecule type" value="Genomic_DNA"/>
</dbReference>
<evidence type="ECO:0000256" key="2">
    <source>
        <dbReference type="SAM" id="Phobius"/>
    </source>
</evidence>
<dbReference type="RefSeq" id="WP_197956455.1">
    <property type="nucleotide sequence ID" value="NZ_CP065668.1"/>
</dbReference>
<evidence type="ECO:0000313" key="3">
    <source>
        <dbReference type="EMBL" id="QPS09595.1"/>
    </source>
</evidence>